<feature type="chain" id="PRO_5035299650" description="Fibronectin type-III domain-containing protein" evidence="1">
    <location>
        <begin position="26"/>
        <end position="706"/>
    </location>
</feature>
<dbReference type="InterPro" id="IPR003961">
    <property type="entry name" value="FN3_dom"/>
</dbReference>
<comment type="caution">
    <text evidence="3">The sequence shown here is derived from an EMBL/GenBank/DDBJ whole genome shotgun (WGS) entry which is preliminary data.</text>
</comment>
<dbReference type="AlphaFoldDB" id="A0A8J7RSV7"/>
<accession>A0A8J7RSV7</accession>
<protein>
    <recommendedName>
        <fullName evidence="2">Fibronectin type-III domain-containing protein</fullName>
    </recommendedName>
</protein>
<keyword evidence="4" id="KW-1185">Reference proteome</keyword>
<reference evidence="3" key="1">
    <citation type="submission" date="2021-02" db="EMBL/GenBank/DDBJ databases">
        <title>Natronogracilivirga saccharolytica gen. nov. sp. nov. a new anaerobic, haloalkiliphilic carbohydrate-fermenting bacterium from soda lake and proposing of Cyclonatronumiaceae fam. nov. in the phylum Balneolaeota.</title>
        <authorList>
            <person name="Zhilina T.N."/>
            <person name="Sorokin D.Y."/>
            <person name="Zavarzina D.G."/>
            <person name="Toshchakov S.V."/>
            <person name="Kublanov I.V."/>
        </authorList>
    </citation>
    <scope>NUCLEOTIDE SEQUENCE</scope>
    <source>
        <strain evidence="3">Z-1702</strain>
    </source>
</reference>
<keyword evidence="1" id="KW-0732">Signal</keyword>
<dbReference type="EMBL" id="JAFIDN010000008">
    <property type="protein sequence ID" value="MBP3193184.1"/>
    <property type="molecule type" value="Genomic_DNA"/>
</dbReference>
<dbReference type="InterPro" id="IPR013783">
    <property type="entry name" value="Ig-like_fold"/>
</dbReference>
<organism evidence="3 4">
    <name type="scientific">Natronogracilivirga saccharolytica</name>
    <dbReference type="NCBI Taxonomy" id="2812953"/>
    <lineage>
        <taxon>Bacteria</taxon>
        <taxon>Pseudomonadati</taxon>
        <taxon>Balneolota</taxon>
        <taxon>Balneolia</taxon>
        <taxon>Balneolales</taxon>
        <taxon>Cyclonatronaceae</taxon>
        <taxon>Natronogracilivirga</taxon>
    </lineage>
</organism>
<evidence type="ECO:0000313" key="3">
    <source>
        <dbReference type="EMBL" id="MBP3193184.1"/>
    </source>
</evidence>
<sequence>MTNNPLRTSLSFALLLTLFAVTAQAQQVFERKTVEVSNMGISYTNVGAIGTPGRQNNPGLAPSMEFPAGSGTEHLFEAGLWIGAIRDGVTTVSTGAVTNPSGYTRAGQAGYEFTNDGMPIMERSSLPDSDFFSPDAVSHQDFVAEFSDRRDVVSGRPIADHEDPLYADVRMEAYNWNFGFTDGISIIKYEITNNSHEHRSGGGFTWEDVYFGMYSDLVVRNINTTEESGSAFFNKGGVGYIDSLYTLYAFDSGSTDFPRTDTYGATVVLGAEYRDVNFHPRYSDEMLAEGYGEDDIPTVGPRFWKFGQTGGSFNQPRTDSERYAVLSEDWDYTDFEDQLREDGQDADGNYIQLHRFGPVPEVEPGETITVYFAYVAALKPEEFQNLIPFDNTADQLDNPESRRLLKETADWAFRLFEGFEDPETDERQRFLVPEPPEVPRLRVELDAGKATLYWDRRAEETVDPVSGEKDFDGYRIYRSKPGSDLTGDIAFGPELIREYDTPGTPVGYGTGFDDIRLSEPVLFEDDDTEYWYSYTFDGLLSGWQYQFSVTAFDRGDAGRESLESSRTANAVRVFPGTAVNENFESDDPEYKVGVYPNPYRINAAWDGGTEFTRKINFRNLPARAEIRIYTLAGDIVATLHHEAENYDGDIRWYRELSGSNRVFSGGEHSWDLLTKANQNLSTGLYLFSVRDRESGHVQTGKFAIIK</sequence>
<dbReference type="RefSeq" id="WP_210512563.1">
    <property type="nucleotide sequence ID" value="NZ_JAFIDN010000008.1"/>
</dbReference>
<dbReference type="InterPro" id="IPR036116">
    <property type="entry name" value="FN3_sf"/>
</dbReference>
<feature type="domain" description="Fibronectin type-III" evidence="2">
    <location>
        <begin position="435"/>
        <end position="560"/>
    </location>
</feature>
<feature type="signal peptide" evidence="1">
    <location>
        <begin position="1"/>
        <end position="25"/>
    </location>
</feature>
<dbReference type="SUPFAM" id="SSF49265">
    <property type="entry name" value="Fibronectin type III"/>
    <property type="match status" value="1"/>
</dbReference>
<dbReference type="Gene3D" id="2.60.40.10">
    <property type="entry name" value="Immunoglobulins"/>
    <property type="match status" value="1"/>
</dbReference>
<evidence type="ECO:0000256" key="1">
    <source>
        <dbReference type="SAM" id="SignalP"/>
    </source>
</evidence>
<dbReference type="SMART" id="SM00060">
    <property type="entry name" value="FN3"/>
    <property type="match status" value="1"/>
</dbReference>
<gene>
    <name evidence="3" type="ORF">NATSA_10955</name>
</gene>
<evidence type="ECO:0000313" key="4">
    <source>
        <dbReference type="Proteomes" id="UP000673975"/>
    </source>
</evidence>
<proteinExistence type="predicted"/>
<dbReference type="Proteomes" id="UP000673975">
    <property type="component" value="Unassembled WGS sequence"/>
</dbReference>
<name>A0A8J7RSV7_9BACT</name>
<evidence type="ECO:0000259" key="2">
    <source>
        <dbReference type="SMART" id="SM00060"/>
    </source>
</evidence>